<protein>
    <submittedName>
        <fullName evidence="1">Uncharacterized protein</fullName>
    </submittedName>
</protein>
<accession>A0A6J4U236</accession>
<evidence type="ECO:0000313" key="1">
    <source>
        <dbReference type="EMBL" id="CAA9537321.1"/>
    </source>
</evidence>
<dbReference type="EMBL" id="CADCWE010000092">
    <property type="protein sequence ID" value="CAA9537321.1"/>
    <property type="molecule type" value="Genomic_DNA"/>
</dbReference>
<gene>
    <name evidence="1" type="ORF">AVDCRST_MAG73-1541</name>
</gene>
<sequence length="36" mass="4085">MRAESLSRRLGAGAIAVPPVLRNRTFRRYWLGQVVS</sequence>
<organism evidence="1">
    <name type="scientific">uncultured Thermomicrobiales bacterium</name>
    <dbReference type="NCBI Taxonomy" id="1645740"/>
    <lineage>
        <taxon>Bacteria</taxon>
        <taxon>Pseudomonadati</taxon>
        <taxon>Thermomicrobiota</taxon>
        <taxon>Thermomicrobia</taxon>
        <taxon>Thermomicrobiales</taxon>
        <taxon>environmental samples</taxon>
    </lineage>
</organism>
<proteinExistence type="predicted"/>
<name>A0A6J4U236_9BACT</name>
<feature type="non-terminal residue" evidence="1">
    <location>
        <position position="36"/>
    </location>
</feature>
<dbReference type="AlphaFoldDB" id="A0A6J4U236"/>
<reference evidence="1" key="1">
    <citation type="submission" date="2020-02" db="EMBL/GenBank/DDBJ databases">
        <authorList>
            <person name="Meier V. D."/>
        </authorList>
    </citation>
    <scope>NUCLEOTIDE SEQUENCE</scope>
    <source>
        <strain evidence="1">AVDCRST_MAG73</strain>
    </source>
</reference>